<dbReference type="PANTHER" id="PTHR44259">
    <property type="entry name" value="OS07G0183000 PROTEIN-RELATED"/>
    <property type="match status" value="1"/>
</dbReference>
<reference evidence="2 3" key="1">
    <citation type="submission" date="2021-03" db="EMBL/GenBank/DDBJ databases">
        <authorList>
            <person name="King G.J."/>
            <person name="Bancroft I."/>
            <person name="Baten A."/>
            <person name="Bloomfield J."/>
            <person name="Borpatragohain P."/>
            <person name="He Z."/>
            <person name="Irish N."/>
            <person name="Irwin J."/>
            <person name="Liu K."/>
            <person name="Mauleon R.P."/>
            <person name="Moore J."/>
            <person name="Morris R."/>
            <person name="Ostergaard L."/>
            <person name="Wang B."/>
            <person name="Wells R."/>
        </authorList>
    </citation>
    <scope>NUCLEOTIDE SEQUENCE [LARGE SCALE GENOMIC DNA]</scope>
    <source>
        <strain evidence="2">R-o-18</strain>
        <tissue evidence="2">Leaf</tissue>
    </source>
</reference>
<dbReference type="Gene3D" id="1.20.1280.50">
    <property type="match status" value="1"/>
</dbReference>
<sequence length="412" mass="48203">MIEDPNAWLSFLTKLWEHNPNSHERLKPRDTPESWSELPLDLVISVFKRLSFANFRRAKSVCTSWHSSSRQCVPKNQTHWLILFPEDNNSDNNSCTLFNLEEEDKLYRTKDLGLEFAKSFCMETYGSWLLMCNGMHNLYIVNLFTHERIDLPPVEAQRGVTKMERTLDDDVFRITSHNGKEYKGIRLRSPVLWIDEKTREYVVSWELRGLCVVYSRKGDTSWNQIPETSSCCDIVYRDSKLYFLSLFGQFRIFDFSGESPQQTFQCGVIVERFRLGIQLRQRSNSLSIVATKLVVTVTGEVLKVEKLWRPRSETWSFRVFKVYSSGFLKKHDRIYSLGDESMLLDQGITVLANDTDGFNKNSVYFSVSHGMDVHDIFLFNLETQTTELLHKFDCSSVQFSRARWFLPSFRLT</sequence>
<dbReference type="SUPFAM" id="SSF81383">
    <property type="entry name" value="F-box domain"/>
    <property type="match status" value="1"/>
</dbReference>
<accession>A0ABQ7N238</accession>
<dbReference type="Pfam" id="PF03478">
    <property type="entry name" value="Beta-prop_KIB1-4"/>
    <property type="match status" value="1"/>
</dbReference>
<evidence type="ECO:0000259" key="1">
    <source>
        <dbReference type="SMART" id="SM00256"/>
    </source>
</evidence>
<protein>
    <recommendedName>
        <fullName evidence="1">F-box domain-containing protein</fullName>
    </recommendedName>
</protein>
<organism evidence="2 3">
    <name type="scientific">Brassica rapa subsp. trilocularis</name>
    <dbReference type="NCBI Taxonomy" id="1813537"/>
    <lineage>
        <taxon>Eukaryota</taxon>
        <taxon>Viridiplantae</taxon>
        <taxon>Streptophyta</taxon>
        <taxon>Embryophyta</taxon>
        <taxon>Tracheophyta</taxon>
        <taxon>Spermatophyta</taxon>
        <taxon>Magnoliopsida</taxon>
        <taxon>eudicotyledons</taxon>
        <taxon>Gunneridae</taxon>
        <taxon>Pentapetalae</taxon>
        <taxon>rosids</taxon>
        <taxon>malvids</taxon>
        <taxon>Brassicales</taxon>
        <taxon>Brassicaceae</taxon>
        <taxon>Brassiceae</taxon>
        <taxon>Brassica</taxon>
    </lineage>
</organism>
<gene>
    <name evidence="2" type="primary">A03p029690.1_BraROA</name>
    <name evidence="2" type="ORF">IGI04_011101</name>
</gene>
<comment type="caution">
    <text evidence="2">The sequence shown here is derived from an EMBL/GenBank/DDBJ whole genome shotgun (WGS) entry which is preliminary data.</text>
</comment>
<dbReference type="InterPro" id="IPR001810">
    <property type="entry name" value="F-box_dom"/>
</dbReference>
<dbReference type="SMART" id="SM00256">
    <property type="entry name" value="FBOX"/>
    <property type="match status" value="1"/>
</dbReference>
<name>A0ABQ7N238_BRACM</name>
<dbReference type="InterPro" id="IPR050942">
    <property type="entry name" value="F-box_BR-signaling"/>
</dbReference>
<evidence type="ECO:0000313" key="2">
    <source>
        <dbReference type="EMBL" id="KAG5404982.1"/>
    </source>
</evidence>
<dbReference type="InterPro" id="IPR005174">
    <property type="entry name" value="KIB1-4_b-propeller"/>
</dbReference>
<dbReference type="Pfam" id="PF00646">
    <property type="entry name" value="F-box"/>
    <property type="match status" value="1"/>
</dbReference>
<proteinExistence type="predicted"/>
<dbReference type="InterPro" id="IPR036047">
    <property type="entry name" value="F-box-like_dom_sf"/>
</dbReference>
<dbReference type="Proteomes" id="UP000823674">
    <property type="component" value="Chromosome A03"/>
</dbReference>
<feature type="domain" description="F-box" evidence="1">
    <location>
        <begin position="38"/>
        <end position="78"/>
    </location>
</feature>
<keyword evidence="3" id="KW-1185">Reference proteome</keyword>
<dbReference type="PANTHER" id="PTHR44259:SF26">
    <property type="entry name" value="F-BOX FAMILY PROTEIN-LIKE PROTEIN"/>
    <property type="match status" value="1"/>
</dbReference>
<dbReference type="EMBL" id="JADBGQ010000003">
    <property type="protein sequence ID" value="KAG5404982.1"/>
    <property type="molecule type" value="Genomic_DNA"/>
</dbReference>
<evidence type="ECO:0000313" key="3">
    <source>
        <dbReference type="Proteomes" id="UP000823674"/>
    </source>
</evidence>